<protein>
    <recommendedName>
        <fullName evidence="7">WD40 repeat-like protein</fullName>
    </recommendedName>
</protein>
<dbReference type="SMART" id="SM00320">
    <property type="entry name" value="WD40"/>
    <property type="match status" value="3"/>
</dbReference>
<comment type="similarity">
    <text evidence="1">Belongs to the WD repeat THOC6 family.</text>
</comment>
<dbReference type="Proteomes" id="UP001516023">
    <property type="component" value="Unassembled WGS sequence"/>
</dbReference>
<dbReference type="Gene3D" id="2.130.10.10">
    <property type="entry name" value="YVTN repeat-like/Quinoprotein amine dehydrogenase"/>
    <property type="match status" value="2"/>
</dbReference>
<evidence type="ECO:0000313" key="6">
    <source>
        <dbReference type="Proteomes" id="UP001516023"/>
    </source>
</evidence>
<evidence type="ECO:0008006" key="7">
    <source>
        <dbReference type="Google" id="ProtNLM"/>
    </source>
</evidence>
<dbReference type="PANTHER" id="PTHR44411">
    <property type="entry name" value="THO COMPLEX SUBUNIT 6 HOMOLOG"/>
    <property type="match status" value="1"/>
</dbReference>
<dbReference type="InterPro" id="IPR042626">
    <property type="entry name" value="THOC6"/>
</dbReference>
<dbReference type="SUPFAM" id="SSF50998">
    <property type="entry name" value="Quinoprotein alcohol dehydrogenase-like"/>
    <property type="match status" value="1"/>
</dbReference>
<dbReference type="PROSITE" id="PS50082">
    <property type="entry name" value="WD_REPEATS_2"/>
    <property type="match status" value="1"/>
</dbReference>
<evidence type="ECO:0000256" key="2">
    <source>
        <dbReference type="ARBA" id="ARBA00022574"/>
    </source>
</evidence>
<reference evidence="5 6" key="1">
    <citation type="journal article" date="2020" name="G3 (Bethesda)">
        <title>Improved Reference Genome for Cyclotella cryptica CCMP332, a Model for Cell Wall Morphogenesis, Salinity Adaptation, and Lipid Production in Diatoms (Bacillariophyta).</title>
        <authorList>
            <person name="Roberts W.R."/>
            <person name="Downey K.M."/>
            <person name="Ruck E.C."/>
            <person name="Traller J.C."/>
            <person name="Alverson A.J."/>
        </authorList>
    </citation>
    <scope>NUCLEOTIDE SEQUENCE [LARGE SCALE GENOMIC DNA]</scope>
    <source>
        <strain evidence="5 6">CCMP332</strain>
    </source>
</reference>
<keyword evidence="6" id="KW-1185">Reference proteome</keyword>
<evidence type="ECO:0000313" key="5">
    <source>
        <dbReference type="EMBL" id="KAL3802815.1"/>
    </source>
</evidence>
<evidence type="ECO:0000256" key="1">
    <source>
        <dbReference type="ARBA" id="ARBA00009728"/>
    </source>
</evidence>
<dbReference type="InterPro" id="IPR011047">
    <property type="entry name" value="Quinoprotein_ADH-like_sf"/>
</dbReference>
<name>A0ABD3QXQ0_9STRA</name>
<gene>
    <name evidence="5" type="ORF">HJC23_007592</name>
</gene>
<dbReference type="PANTHER" id="PTHR44411:SF1">
    <property type="entry name" value="THO COMPLEX SUBUNIT 6 HOMOLOG"/>
    <property type="match status" value="1"/>
</dbReference>
<dbReference type="InterPro" id="IPR015943">
    <property type="entry name" value="WD40/YVTN_repeat-like_dom_sf"/>
</dbReference>
<evidence type="ECO:0000256" key="4">
    <source>
        <dbReference type="SAM" id="MobiDB-lite"/>
    </source>
</evidence>
<comment type="caution">
    <text evidence="5">The sequence shown here is derived from an EMBL/GenBank/DDBJ whole genome shotgun (WGS) entry which is preliminary data.</text>
</comment>
<keyword evidence="2 3" id="KW-0853">WD repeat</keyword>
<organism evidence="5 6">
    <name type="scientific">Cyclotella cryptica</name>
    <dbReference type="NCBI Taxonomy" id="29204"/>
    <lineage>
        <taxon>Eukaryota</taxon>
        <taxon>Sar</taxon>
        <taxon>Stramenopiles</taxon>
        <taxon>Ochrophyta</taxon>
        <taxon>Bacillariophyta</taxon>
        <taxon>Coscinodiscophyceae</taxon>
        <taxon>Thalassiosirophycidae</taxon>
        <taxon>Stephanodiscales</taxon>
        <taxon>Stephanodiscaceae</taxon>
        <taxon>Cyclotella</taxon>
    </lineage>
</organism>
<dbReference type="AlphaFoldDB" id="A0ABD3QXQ0"/>
<sequence>MTSLRPPQSIAPPKRTTGPTIHPYAKYHSGAGSTGRVLHEQDNAVTIYSSAFANNGQHVVGCTSNGVIAVWNVRHSFLDNRHRRREEEPYIEEDGGVVDGEERGRKRSLDSMDGCHDDDHCDLRCEPLLCVRVEPPTSTTSNPNHSSLTTTTTNNNNTILYDVQFLQNTNTSHSPLLLAVSGDPGILLYKWSDFERAISQVEQQQNDHPSSTDSTKVRPTIMEIPPLTCFRPHPSPTIESIEMNSTSLDGFHNWLYGAAGDGFGCYQWDLESERLLGTFGGRGAGGGGGGTVPEGMRTGVITGGEDGTMGFWDGKERKLIQMYNMQSTMDKSKQFVTGQSSNRGFMSNASTIWNNGSNLWISSMDTNGNWLAVCGGAENGINGITGRSSAAHAASGFMTLWHLPTRSFTSGCITRESINTVAYNPSLDLFATGGNEGRISYWESTKATRVGRSWCTPAAIYDIAVSPGSGIMVAAGCGGLLDCFVDRIKVSQLRF</sequence>
<evidence type="ECO:0000256" key="3">
    <source>
        <dbReference type="PROSITE-ProRule" id="PRU00221"/>
    </source>
</evidence>
<feature type="region of interest" description="Disordered" evidence="4">
    <location>
        <begin position="1"/>
        <end position="22"/>
    </location>
</feature>
<accession>A0ABD3QXQ0</accession>
<dbReference type="EMBL" id="JABMIG020000017">
    <property type="protein sequence ID" value="KAL3802815.1"/>
    <property type="molecule type" value="Genomic_DNA"/>
</dbReference>
<proteinExistence type="inferred from homology"/>
<dbReference type="InterPro" id="IPR001680">
    <property type="entry name" value="WD40_rpt"/>
</dbReference>
<dbReference type="Pfam" id="PF00400">
    <property type="entry name" value="WD40"/>
    <property type="match status" value="1"/>
</dbReference>
<feature type="repeat" description="WD" evidence="3">
    <location>
        <begin position="418"/>
        <end position="452"/>
    </location>
</feature>